<gene>
    <name evidence="1" type="ORF">T265_03387</name>
</gene>
<name>A0A074ZRT2_OPIVI</name>
<dbReference type="CTD" id="20317574"/>
<dbReference type="OrthoDB" id="2534185at2759"/>
<reference evidence="1 2" key="1">
    <citation type="submission" date="2013-11" db="EMBL/GenBank/DDBJ databases">
        <title>Opisthorchis viverrini - life in the bile duct.</title>
        <authorList>
            <person name="Young N.D."/>
            <person name="Nagarajan N."/>
            <person name="Lin S.J."/>
            <person name="Korhonen P.K."/>
            <person name="Jex A.R."/>
            <person name="Hall R.S."/>
            <person name="Safavi-Hemami H."/>
            <person name="Kaewkong W."/>
            <person name="Bertrand D."/>
            <person name="Gao S."/>
            <person name="Seet Q."/>
            <person name="Wongkham S."/>
            <person name="Teh B.T."/>
            <person name="Wongkham C."/>
            <person name="Intapan P.M."/>
            <person name="Maleewong W."/>
            <person name="Yang X."/>
            <person name="Hu M."/>
            <person name="Wang Z."/>
            <person name="Hofmann A."/>
            <person name="Sternberg P.W."/>
            <person name="Tan P."/>
            <person name="Wang J."/>
            <person name="Gasser R.B."/>
        </authorList>
    </citation>
    <scope>NUCLEOTIDE SEQUENCE [LARGE SCALE GENOMIC DNA]</scope>
</reference>
<dbReference type="EMBL" id="KL596666">
    <property type="protein sequence ID" value="KER30123.1"/>
    <property type="molecule type" value="Genomic_DNA"/>
</dbReference>
<sequence length="169" mass="19522">MEELEFAIAAVFRAGILAQPINYSKLGDDSQAMSTRQQQTFGDYFILESLGILPPADSSKKIDGKKWLTMTKVYGPLLQDAYRKHKSHVVPMRHDEYIRRVSLKCHMYALSVIQRKLPVQYWLLAVSTSVRGVLGREIYGFNSSEKVHMDLKERWEVEESFVLSFFKIT</sequence>
<protein>
    <submittedName>
        <fullName evidence="1">Uncharacterized protein</fullName>
    </submittedName>
</protein>
<organism evidence="1 2">
    <name type="scientific">Opisthorchis viverrini</name>
    <name type="common">Southeast Asian liver fluke</name>
    <dbReference type="NCBI Taxonomy" id="6198"/>
    <lineage>
        <taxon>Eukaryota</taxon>
        <taxon>Metazoa</taxon>
        <taxon>Spiralia</taxon>
        <taxon>Lophotrochozoa</taxon>
        <taxon>Platyhelminthes</taxon>
        <taxon>Trematoda</taxon>
        <taxon>Digenea</taxon>
        <taxon>Opisthorchiida</taxon>
        <taxon>Opisthorchiata</taxon>
        <taxon>Opisthorchiidae</taxon>
        <taxon>Opisthorchis</taxon>
    </lineage>
</organism>
<proteinExistence type="predicted"/>
<dbReference type="Proteomes" id="UP000054324">
    <property type="component" value="Unassembled WGS sequence"/>
</dbReference>
<dbReference type="KEGG" id="ovi:T265_03387"/>
<evidence type="ECO:0000313" key="1">
    <source>
        <dbReference type="EMBL" id="KER30123.1"/>
    </source>
</evidence>
<keyword evidence="2" id="KW-1185">Reference proteome</keyword>
<accession>A0A074ZRT2</accession>
<dbReference type="AlphaFoldDB" id="A0A074ZRT2"/>
<evidence type="ECO:0000313" key="2">
    <source>
        <dbReference type="Proteomes" id="UP000054324"/>
    </source>
</evidence>
<dbReference type="GeneID" id="20317574"/>
<dbReference type="RefSeq" id="XP_009166120.1">
    <property type="nucleotide sequence ID" value="XM_009167856.1"/>
</dbReference>